<protein>
    <submittedName>
        <fullName evidence="2">Uncharacterized protein</fullName>
    </submittedName>
</protein>
<gene>
    <name evidence="2" type="ORF">LEA_08895</name>
</gene>
<feature type="non-terminal residue" evidence="2">
    <location>
        <position position="1"/>
    </location>
</feature>
<keyword evidence="1" id="KW-0472">Membrane</keyword>
<dbReference type="AlphaFoldDB" id="K1TEJ1"/>
<proteinExistence type="predicted"/>
<accession>K1TEJ1</accession>
<evidence type="ECO:0000256" key="1">
    <source>
        <dbReference type="SAM" id="Phobius"/>
    </source>
</evidence>
<keyword evidence="1" id="KW-1133">Transmembrane helix</keyword>
<keyword evidence="1" id="KW-0812">Transmembrane</keyword>
<evidence type="ECO:0000313" key="2">
    <source>
        <dbReference type="EMBL" id="EKC68238.1"/>
    </source>
</evidence>
<dbReference type="EMBL" id="AJWY01005947">
    <property type="protein sequence ID" value="EKC68238.1"/>
    <property type="molecule type" value="Genomic_DNA"/>
</dbReference>
<sequence length="45" mass="4942">LEADPVGGYKKIFLSCILAMVIGLVCAFISDRRIVKFRAANNKEA</sequence>
<reference evidence="2" key="1">
    <citation type="journal article" date="2013" name="Environ. Microbiol.">
        <title>Microbiota from the distal guts of lean and obese adolescents exhibit partial functional redundancy besides clear differences in community structure.</title>
        <authorList>
            <person name="Ferrer M."/>
            <person name="Ruiz A."/>
            <person name="Lanza F."/>
            <person name="Haange S.B."/>
            <person name="Oberbach A."/>
            <person name="Till H."/>
            <person name="Bargiela R."/>
            <person name="Campoy C."/>
            <person name="Segura M.T."/>
            <person name="Richter M."/>
            <person name="von Bergen M."/>
            <person name="Seifert J."/>
            <person name="Suarez A."/>
        </authorList>
    </citation>
    <scope>NUCLEOTIDE SEQUENCE</scope>
</reference>
<name>K1TEJ1_9ZZZZ</name>
<organism evidence="2">
    <name type="scientific">human gut metagenome</name>
    <dbReference type="NCBI Taxonomy" id="408170"/>
    <lineage>
        <taxon>unclassified sequences</taxon>
        <taxon>metagenomes</taxon>
        <taxon>organismal metagenomes</taxon>
    </lineage>
</organism>
<comment type="caution">
    <text evidence="2">The sequence shown here is derived from an EMBL/GenBank/DDBJ whole genome shotgun (WGS) entry which is preliminary data.</text>
</comment>
<feature type="transmembrane region" description="Helical" evidence="1">
    <location>
        <begin position="12"/>
        <end position="30"/>
    </location>
</feature>